<dbReference type="Gene3D" id="1.25.10.10">
    <property type="entry name" value="Leucine-rich Repeat Variant"/>
    <property type="match status" value="1"/>
</dbReference>
<proteinExistence type="predicted"/>
<dbReference type="GO" id="GO:0003723">
    <property type="term" value="F:RNA binding"/>
    <property type="evidence" value="ECO:0007669"/>
    <property type="project" value="UniProtKB-UniRule"/>
</dbReference>
<feature type="region of interest" description="Disordered" evidence="4">
    <location>
        <begin position="32"/>
        <end position="109"/>
    </location>
</feature>
<accession>A0A1Y2FIX7</accession>
<dbReference type="InterPro" id="IPR000504">
    <property type="entry name" value="RRM_dom"/>
</dbReference>
<name>A0A1Y2FIX7_PROLT</name>
<dbReference type="InterPro" id="IPR016024">
    <property type="entry name" value="ARM-type_fold"/>
</dbReference>
<dbReference type="Pfam" id="PF00076">
    <property type="entry name" value="RRM_1"/>
    <property type="match status" value="1"/>
</dbReference>
<feature type="domain" description="PUM-HD" evidence="6">
    <location>
        <begin position="475"/>
        <end position="828"/>
    </location>
</feature>
<dbReference type="PROSITE" id="PS50302">
    <property type="entry name" value="PUM"/>
    <property type="match status" value="2"/>
</dbReference>
<dbReference type="InterPro" id="IPR035979">
    <property type="entry name" value="RBD_domain_sf"/>
</dbReference>
<dbReference type="AlphaFoldDB" id="A0A1Y2FIX7"/>
<feature type="compositionally biased region" description="Basic and acidic residues" evidence="4">
    <location>
        <begin position="57"/>
        <end position="67"/>
    </location>
</feature>
<dbReference type="SMART" id="SM00360">
    <property type="entry name" value="RRM"/>
    <property type="match status" value="1"/>
</dbReference>
<dbReference type="SMART" id="SM00025">
    <property type="entry name" value="Pumilio"/>
    <property type="match status" value="5"/>
</dbReference>
<feature type="region of interest" description="Disordered" evidence="4">
    <location>
        <begin position="835"/>
        <end position="863"/>
    </location>
</feature>
<dbReference type="STRING" id="56484.A0A1Y2FIX7"/>
<dbReference type="Proteomes" id="UP000193685">
    <property type="component" value="Unassembled WGS sequence"/>
</dbReference>
<feature type="compositionally biased region" description="Polar residues" evidence="4">
    <location>
        <begin position="37"/>
        <end position="56"/>
    </location>
</feature>
<dbReference type="RefSeq" id="XP_040726193.1">
    <property type="nucleotide sequence ID" value="XM_040871139.1"/>
</dbReference>
<keyword evidence="2" id="KW-0694">RNA-binding</keyword>
<evidence type="ECO:0000313" key="7">
    <source>
        <dbReference type="EMBL" id="ORY83898.1"/>
    </source>
</evidence>
<dbReference type="InterPro" id="IPR052645">
    <property type="entry name" value="Pumilio_domain_protein"/>
</dbReference>
<dbReference type="OMA" id="MWEISQG"/>
<dbReference type="InterPro" id="IPR012677">
    <property type="entry name" value="Nucleotide-bd_a/b_plait_sf"/>
</dbReference>
<feature type="domain" description="RRM" evidence="5">
    <location>
        <begin position="352"/>
        <end position="426"/>
    </location>
</feature>
<gene>
    <name evidence="7" type="ORF">BCR37DRAFT_392347</name>
</gene>
<evidence type="ECO:0000259" key="5">
    <source>
        <dbReference type="PROSITE" id="PS50102"/>
    </source>
</evidence>
<keyword evidence="1" id="KW-0677">Repeat</keyword>
<dbReference type="SUPFAM" id="SSF54928">
    <property type="entry name" value="RNA-binding domain, RBD"/>
    <property type="match status" value="1"/>
</dbReference>
<dbReference type="InterPro" id="IPR033133">
    <property type="entry name" value="PUM-HD"/>
</dbReference>
<dbReference type="PROSITE" id="PS50102">
    <property type="entry name" value="RRM"/>
    <property type="match status" value="1"/>
</dbReference>
<dbReference type="Gene3D" id="3.30.70.330">
    <property type="match status" value="1"/>
</dbReference>
<feature type="repeat" description="Pumilio" evidence="3">
    <location>
        <begin position="610"/>
        <end position="648"/>
    </location>
</feature>
<keyword evidence="8" id="KW-1185">Reference proteome</keyword>
<dbReference type="InterPro" id="IPR001313">
    <property type="entry name" value="Pumilio_RNA-bd_rpt"/>
</dbReference>
<dbReference type="Pfam" id="PF00806">
    <property type="entry name" value="PUF"/>
    <property type="match status" value="3"/>
</dbReference>
<dbReference type="OrthoDB" id="2017782at2759"/>
<dbReference type="InterPro" id="IPR011989">
    <property type="entry name" value="ARM-like"/>
</dbReference>
<feature type="region of interest" description="Disordered" evidence="4">
    <location>
        <begin position="133"/>
        <end position="153"/>
    </location>
</feature>
<dbReference type="PANTHER" id="PTHR47093:SF1">
    <property type="entry name" value="PROTEIN JSN1-RELATED"/>
    <property type="match status" value="1"/>
</dbReference>
<evidence type="ECO:0000256" key="2">
    <source>
        <dbReference type="PROSITE-ProRule" id="PRU00176"/>
    </source>
</evidence>
<reference evidence="7 8" key="1">
    <citation type="submission" date="2016-07" db="EMBL/GenBank/DDBJ databases">
        <title>Pervasive Adenine N6-methylation of Active Genes in Fungi.</title>
        <authorList>
            <consortium name="DOE Joint Genome Institute"/>
            <person name="Mondo S.J."/>
            <person name="Dannebaum R.O."/>
            <person name="Kuo R.C."/>
            <person name="Labutti K."/>
            <person name="Haridas S."/>
            <person name="Kuo A."/>
            <person name="Salamov A."/>
            <person name="Ahrendt S.R."/>
            <person name="Lipzen A."/>
            <person name="Sullivan W."/>
            <person name="Andreopoulos W.B."/>
            <person name="Clum A."/>
            <person name="Lindquist E."/>
            <person name="Daum C."/>
            <person name="Ramamoorthy G.K."/>
            <person name="Gryganskyi A."/>
            <person name="Culley D."/>
            <person name="Magnuson J.K."/>
            <person name="James T.Y."/>
            <person name="O'Malley M.A."/>
            <person name="Stajich J.E."/>
            <person name="Spatafora J.W."/>
            <person name="Visel A."/>
            <person name="Grigoriev I.V."/>
        </authorList>
    </citation>
    <scope>NUCLEOTIDE SEQUENCE [LARGE SCALE GENOMIC DNA]</scope>
    <source>
        <strain evidence="7 8">12-1054</strain>
    </source>
</reference>
<evidence type="ECO:0000256" key="4">
    <source>
        <dbReference type="SAM" id="MobiDB-lite"/>
    </source>
</evidence>
<feature type="compositionally biased region" description="Low complexity" evidence="4">
    <location>
        <begin position="141"/>
        <end position="153"/>
    </location>
</feature>
<dbReference type="GeneID" id="63787738"/>
<comment type="caution">
    <text evidence="7">The sequence shown here is derived from an EMBL/GenBank/DDBJ whole genome shotgun (WGS) entry which is preliminary data.</text>
</comment>
<feature type="repeat" description="Pumilio" evidence="3">
    <location>
        <begin position="537"/>
        <end position="572"/>
    </location>
</feature>
<evidence type="ECO:0000256" key="1">
    <source>
        <dbReference type="ARBA" id="ARBA00022737"/>
    </source>
</evidence>
<sequence length="970" mass="104996">MSGSVPFDGEASRFTDEAQRVLSRRTREIQAEAGVTSFWTPSSIKSPSSLVRSISPTDERKGQEDRPSAGIAAIGTESPYRRARAGTVPSSFGASPGGDIGSPAGTLSFSSSPFRPGAISPLRTKASLSALPESLSQQQLSTSPASNISSPAASRLRGNSLTLPQNKNPYSNAFGPSIFSSTWSGRAAGNAAQAASPAASTSFSRDDEQTPIKTLDYLGLADTPTPPRAMAPTVPVYGSSPLPFIGDGSRRDANRVRSYSVNNKEKYEDFEEDYDSQQAYYQDIYRTTPARPRSRTAGILDSPPALRSRNYTPLQSHMEHNITAADLSFEEADGYADHGDGSSGYMQNQPTRALWLGNVPASTPSAALLAMFSPFGSIESARVLTHKSCAFVNFDQLDSAVVARGTFNGKELFPGVGPIRIGFAKVPAPNASVSPEPYLNLDSNGAAEDASKPPTIASIAEELQALLDKFETPDHESKAAKALIASSIEHSRIYKGISAPNEAATNRKFDAPRLRDIRKRIDAGVLAPDELEGLALEMLDEVAELSSDYLGNTVVQKLFENCTTATKIKMLKRIGPALAETGIHKNGTWAAQKIIDVAQTPEEKWLIVDSLRTYIPALFLDQYGNYVVQCCLRFGSEYNSFIFEAMLSNTWEIAQGRFGSRAMRACLESNDSTEVHQRLISAAIVLHSVQLATNTNGALLLTWLLDTCTLPKRFSVLASKLAQHIGPLCTHKLASLTILKIMNQRQETGARETLLNALFFSDDASILDDVIRDAVGGPGFIFKILNTPFLDPDLRTKAIARVRQTIQKQNIQPIGPYKRLLDEVGLSGRATFGQGQENVQRHPRHASHGQQHSYNSNYSQANPRSAHIDHATLRALGELSLQNNNYGSVNSQSMHQLSPLQYQAMLQQGMRLSPGPYGPPGTYSVPTGTHAQTAALNAAQIAAYGGDSFYQPIYGGGYAPVMPPYGRRRQ</sequence>
<protein>
    <submittedName>
        <fullName evidence="7">Armadillo-type protein</fullName>
    </submittedName>
</protein>
<evidence type="ECO:0000313" key="8">
    <source>
        <dbReference type="Proteomes" id="UP000193685"/>
    </source>
</evidence>
<organism evidence="7 8">
    <name type="scientific">Protomyces lactucae-debilis</name>
    <dbReference type="NCBI Taxonomy" id="2754530"/>
    <lineage>
        <taxon>Eukaryota</taxon>
        <taxon>Fungi</taxon>
        <taxon>Dikarya</taxon>
        <taxon>Ascomycota</taxon>
        <taxon>Taphrinomycotina</taxon>
        <taxon>Taphrinomycetes</taxon>
        <taxon>Taphrinales</taxon>
        <taxon>Protomycetaceae</taxon>
        <taxon>Protomyces</taxon>
    </lineage>
</organism>
<dbReference type="PANTHER" id="PTHR47093">
    <property type="entry name" value="PROTEIN JSN1-RELATED"/>
    <property type="match status" value="1"/>
</dbReference>
<evidence type="ECO:0000259" key="6">
    <source>
        <dbReference type="PROSITE" id="PS50303"/>
    </source>
</evidence>
<feature type="compositionally biased region" description="Polar residues" evidence="4">
    <location>
        <begin position="848"/>
        <end position="863"/>
    </location>
</feature>
<dbReference type="SUPFAM" id="SSF48371">
    <property type="entry name" value="ARM repeat"/>
    <property type="match status" value="1"/>
</dbReference>
<dbReference type="PROSITE" id="PS50303">
    <property type="entry name" value="PUM_HD"/>
    <property type="match status" value="1"/>
</dbReference>
<dbReference type="GO" id="GO:0000288">
    <property type="term" value="P:nuclear-transcribed mRNA catabolic process, deadenylation-dependent decay"/>
    <property type="evidence" value="ECO:0007669"/>
    <property type="project" value="TreeGrafter"/>
</dbReference>
<dbReference type="EMBL" id="MCFI01000007">
    <property type="protein sequence ID" value="ORY83898.1"/>
    <property type="molecule type" value="Genomic_DNA"/>
</dbReference>
<evidence type="ECO:0000256" key="3">
    <source>
        <dbReference type="PROSITE-ProRule" id="PRU00317"/>
    </source>
</evidence>